<feature type="transmembrane region" description="Helical" evidence="13">
    <location>
        <begin position="248"/>
        <end position="267"/>
    </location>
</feature>
<dbReference type="GO" id="GO:0016491">
    <property type="term" value="F:oxidoreductase activity"/>
    <property type="evidence" value="ECO:0007669"/>
    <property type="project" value="UniProtKB-KW"/>
</dbReference>
<evidence type="ECO:0000256" key="5">
    <source>
        <dbReference type="ARBA" id="ARBA00022989"/>
    </source>
</evidence>
<evidence type="ECO:0000256" key="2">
    <source>
        <dbReference type="ARBA" id="ARBA00022475"/>
    </source>
</evidence>
<keyword evidence="6" id="KW-0560">Oxidoreductase</keyword>
<evidence type="ECO:0000256" key="11">
    <source>
        <dbReference type="ARBA" id="ARBA00023444"/>
    </source>
</evidence>
<evidence type="ECO:0000256" key="10">
    <source>
        <dbReference type="ARBA" id="ARBA00023157"/>
    </source>
</evidence>
<evidence type="ECO:0000256" key="3">
    <source>
        <dbReference type="ARBA" id="ARBA00022692"/>
    </source>
</evidence>
<evidence type="ECO:0000313" key="14">
    <source>
        <dbReference type="EMBL" id="CAA9563566.1"/>
    </source>
</evidence>
<keyword evidence="2" id="KW-1003">Cell membrane</keyword>
<keyword evidence="7" id="KW-0408">Iron</keyword>
<dbReference type="Pfam" id="PF02628">
    <property type="entry name" value="COX15-CtaA"/>
    <property type="match status" value="1"/>
</dbReference>
<dbReference type="InterPro" id="IPR050450">
    <property type="entry name" value="COX15/CtaA_HemeA_synthase"/>
</dbReference>
<keyword evidence="3 13" id="KW-0812">Transmembrane</keyword>
<keyword evidence="8" id="KW-0350">Heme biosynthesis</keyword>
<evidence type="ECO:0000256" key="4">
    <source>
        <dbReference type="ARBA" id="ARBA00022723"/>
    </source>
</evidence>
<keyword evidence="9 13" id="KW-0472">Membrane</keyword>
<comment type="pathway">
    <text evidence="11">Porphyrin-containing compound metabolism.</text>
</comment>
<evidence type="ECO:0000256" key="1">
    <source>
        <dbReference type="ARBA" id="ARBA00004141"/>
    </source>
</evidence>
<feature type="transmembrane region" description="Helical" evidence="13">
    <location>
        <begin position="93"/>
        <end position="114"/>
    </location>
</feature>
<evidence type="ECO:0000256" key="13">
    <source>
        <dbReference type="SAM" id="Phobius"/>
    </source>
</evidence>
<comment type="subcellular location">
    <subcellularLocation>
        <location evidence="1">Membrane</location>
        <topology evidence="1">Multi-pass membrane protein</topology>
    </subcellularLocation>
</comment>
<feature type="transmembrane region" description="Helical" evidence="13">
    <location>
        <begin position="215"/>
        <end position="236"/>
    </location>
</feature>
<sequence length="327" mass="34322">MVAATWLRRLAAAATLGMYIVLLMGATVTNTGSGEGCGRSWPLCHGEFIPAYAFETLVEYSHRLVTGVEGVIIAAVAVGAWRARKRLPILRVLVPLMVLTLLLQSGMGAAAVRSPQSPPVLALHFGISLVCFAAVFLTWRVLGEGAARSPRTVGRAAAPPALDRRLAWLALLSVTGVAYLGAYLRHSDASYACATWPLCNGEVFPGFAGPEGANFGHRLAALLASLLVALIAYRLWRARAARPDLAKSGLVALALIGLQALSGASLVFTRLAIGSTLAHAALMALLFVVLADLCRRTMPEGGATPSPVTDPLPGPLRLAVPHRNSPS</sequence>
<keyword evidence="4" id="KW-0479">Metal-binding</keyword>
<dbReference type="GO" id="GO:0016020">
    <property type="term" value="C:membrane"/>
    <property type="evidence" value="ECO:0007669"/>
    <property type="project" value="UniProtKB-SubCell"/>
</dbReference>
<feature type="transmembrane region" description="Helical" evidence="13">
    <location>
        <begin position="120"/>
        <end position="142"/>
    </location>
</feature>
<feature type="region of interest" description="Disordered" evidence="12">
    <location>
        <begin position="301"/>
        <end position="327"/>
    </location>
</feature>
<protein>
    <submittedName>
        <fullName evidence="14">Heme A synthase, cytochrome oxidase biogenesis protein Cox15-CtaA</fullName>
    </submittedName>
</protein>
<keyword evidence="10" id="KW-1015">Disulfide bond</keyword>
<dbReference type="InterPro" id="IPR003780">
    <property type="entry name" value="COX15/CtaA_fam"/>
</dbReference>
<name>A0A6J4V0I8_9BACT</name>
<feature type="transmembrane region" description="Helical" evidence="13">
    <location>
        <begin position="166"/>
        <end position="184"/>
    </location>
</feature>
<proteinExistence type="predicted"/>
<feature type="transmembrane region" description="Helical" evidence="13">
    <location>
        <begin position="64"/>
        <end position="81"/>
    </location>
</feature>
<dbReference type="GO" id="GO:0046872">
    <property type="term" value="F:metal ion binding"/>
    <property type="evidence" value="ECO:0007669"/>
    <property type="project" value="UniProtKB-KW"/>
</dbReference>
<dbReference type="AlphaFoldDB" id="A0A6J4V0I8"/>
<reference evidence="14" key="1">
    <citation type="submission" date="2020-02" db="EMBL/GenBank/DDBJ databases">
        <authorList>
            <person name="Meier V. D."/>
        </authorList>
    </citation>
    <scope>NUCLEOTIDE SEQUENCE</scope>
    <source>
        <strain evidence="14">AVDCRST_MAG19</strain>
    </source>
</reference>
<evidence type="ECO:0000256" key="8">
    <source>
        <dbReference type="ARBA" id="ARBA00023133"/>
    </source>
</evidence>
<evidence type="ECO:0000256" key="7">
    <source>
        <dbReference type="ARBA" id="ARBA00023004"/>
    </source>
</evidence>
<evidence type="ECO:0000256" key="6">
    <source>
        <dbReference type="ARBA" id="ARBA00023002"/>
    </source>
</evidence>
<feature type="transmembrane region" description="Helical" evidence="13">
    <location>
        <begin position="273"/>
        <end position="291"/>
    </location>
</feature>
<organism evidence="14">
    <name type="scientific">uncultured Thermomicrobiales bacterium</name>
    <dbReference type="NCBI Taxonomy" id="1645740"/>
    <lineage>
        <taxon>Bacteria</taxon>
        <taxon>Pseudomonadati</taxon>
        <taxon>Thermomicrobiota</taxon>
        <taxon>Thermomicrobia</taxon>
        <taxon>Thermomicrobiales</taxon>
        <taxon>environmental samples</taxon>
    </lineage>
</organism>
<dbReference type="PANTHER" id="PTHR35457">
    <property type="entry name" value="HEME A SYNTHASE"/>
    <property type="match status" value="1"/>
</dbReference>
<dbReference type="PANTHER" id="PTHR35457:SF1">
    <property type="entry name" value="HEME A SYNTHASE"/>
    <property type="match status" value="1"/>
</dbReference>
<gene>
    <name evidence="14" type="ORF">AVDCRST_MAG19-2028</name>
</gene>
<evidence type="ECO:0000256" key="12">
    <source>
        <dbReference type="SAM" id="MobiDB-lite"/>
    </source>
</evidence>
<evidence type="ECO:0000256" key="9">
    <source>
        <dbReference type="ARBA" id="ARBA00023136"/>
    </source>
</evidence>
<accession>A0A6J4V0I8</accession>
<keyword evidence="5 13" id="KW-1133">Transmembrane helix</keyword>
<dbReference type="GO" id="GO:0006784">
    <property type="term" value="P:heme A biosynthetic process"/>
    <property type="evidence" value="ECO:0007669"/>
    <property type="project" value="InterPro"/>
</dbReference>
<dbReference type="EMBL" id="CADCWL010000089">
    <property type="protein sequence ID" value="CAA9563566.1"/>
    <property type="molecule type" value="Genomic_DNA"/>
</dbReference>